<dbReference type="Proteomes" id="UP000438914">
    <property type="component" value="Unassembled WGS sequence"/>
</dbReference>
<dbReference type="AlphaFoldDB" id="A0A7K0KCJ0"/>
<dbReference type="InterPro" id="IPR015797">
    <property type="entry name" value="NUDIX_hydrolase-like_dom_sf"/>
</dbReference>
<gene>
    <name evidence="11" type="ORF">FYJ73_02955</name>
</gene>
<dbReference type="GO" id="GO:0035529">
    <property type="term" value="F:NADH pyrophosphatase activity"/>
    <property type="evidence" value="ECO:0007669"/>
    <property type="project" value="TreeGrafter"/>
</dbReference>
<evidence type="ECO:0000256" key="4">
    <source>
        <dbReference type="ARBA" id="ARBA00012381"/>
    </source>
</evidence>
<evidence type="ECO:0000256" key="9">
    <source>
        <dbReference type="ARBA" id="ARBA00023679"/>
    </source>
</evidence>
<keyword evidence="7" id="KW-0460">Magnesium</keyword>
<dbReference type="EMBL" id="VUNG01000004">
    <property type="protein sequence ID" value="MST83646.1"/>
    <property type="molecule type" value="Genomic_DNA"/>
</dbReference>
<dbReference type="RefSeq" id="WP_154533227.1">
    <property type="nucleotide sequence ID" value="NZ_VUNG01000004.1"/>
</dbReference>
<evidence type="ECO:0000313" key="11">
    <source>
        <dbReference type="EMBL" id="MST83646.1"/>
    </source>
</evidence>
<dbReference type="GO" id="GO:0019677">
    <property type="term" value="P:NAD+ catabolic process"/>
    <property type="evidence" value="ECO:0007669"/>
    <property type="project" value="TreeGrafter"/>
</dbReference>
<feature type="domain" description="Nudix hydrolase" evidence="10">
    <location>
        <begin position="33"/>
        <end position="161"/>
    </location>
</feature>
<accession>A0A7K0KCJ0</accession>
<comment type="caution">
    <text evidence="11">The sequence shown here is derived from an EMBL/GenBank/DDBJ whole genome shotgun (WGS) entry which is preliminary data.</text>
</comment>
<reference evidence="11 12" key="1">
    <citation type="submission" date="2019-08" db="EMBL/GenBank/DDBJ databases">
        <title>In-depth cultivation of the pig gut microbiome towards novel bacterial diversity and tailored functional studies.</title>
        <authorList>
            <person name="Wylensek D."/>
            <person name="Hitch T.C.A."/>
            <person name="Clavel T."/>
        </authorList>
    </citation>
    <scope>NUCLEOTIDE SEQUENCE [LARGE SCALE GENOMIC DNA]</scope>
    <source>
        <strain evidence="11 12">LKV-178-WT-2A</strain>
    </source>
</reference>
<dbReference type="CDD" id="cd03429">
    <property type="entry name" value="NUDIX_NADH_pyrophosphatase_Nudt13"/>
    <property type="match status" value="1"/>
</dbReference>
<evidence type="ECO:0000256" key="7">
    <source>
        <dbReference type="ARBA" id="ARBA00022842"/>
    </source>
</evidence>
<dbReference type="Pfam" id="PF00293">
    <property type="entry name" value="NUDIX"/>
    <property type="match status" value="1"/>
</dbReference>
<keyword evidence="8" id="KW-0520">NAD</keyword>
<keyword evidence="6" id="KW-0378">Hydrolase</keyword>
<dbReference type="PANTHER" id="PTHR42904:SF6">
    <property type="entry name" value="NAD-CAPPED RNA HYDROLASE NUDT12"/>
    <property type="match status" value="1"/>
</dbReference>
<dbReference type="PROSITE" id="PS00893">
    <property type="entry name" value="NUDIX_BOX"/>
    <property type="match status" value="1"/>
</dbReference>
<name>A0A7K0KCJ0_9BACT</name>
<dbReference type="GO" id="GO:0005829">
    <property type="term" value="C:cytosol"/>
    <property type="evidence" value="ECO:0007669"/>
    <property type="project" value="TreeGrafter"/>
</dbReference>
<dbReference type="PANTHER" id="PTHR42904">
    <property type="entry name" value="NUDIX HYDROLASE, NUDC SUBFAMILY"/>
    <property type="match status" value="1"/>
</dbReference>
<evidence type="ECO:0000256" key="5">
    <source>
        <dbReference type="ARBA" id="ARBA00022723"/>
    </source>
</evidence>
<proteinExistence type="inferred from homology"/>
<evidence type="ECO:0000256" key="8">
    <source>
        <dbReference type="ARBA" id="ARBA00023027"/>
    </source>
</evidence>
<dbReference type="Gene3D" id="3.90.79.10">
    <property type="entry name" value="Nucleoside Triphosphate Pyrophosphohydrolase"/>
    <property type="match status" value="1"/>
</dbReference>
<evidence type="ECO:0000256" key="6">
    <source>
        <dbReference type="ARBA" id="ARBA00022801"/>
    </source>
</evidence>
<evidence type="ECO:0000313" key="12">
    <source>
        <dbReference type="Proteomes" id="UP000438914"/>
    </source>
</evidence>
<keyword evidence="12" id="KW-1185">Reference proteome</keyword>
<comment type="similarity">
    <text evidence="3">Belongs to the Nudix hydrolase family. NudC subfamily.</text>
</comment>
<dbReference type="InterPro" id="IPR050241">
    <property type="entry name" value="NAD-cap_RNA_hydrolase_NudC"/>
</dbReference>
<evidence type="ECO:0000256" key="1">
    <source>
        <dbReference type="ARBA" id="ARBA00001946"/>
    </source>
</evidence>
<dbReference type="SUPFAM" id="SSF55811">
    <property type="entry name" value="Nudix"/>
    <property type="match status" value="1"/>
</dbReference>
<dbReference type="InterPro" id="IPR049734">
    <property type="entry name" value="NudC-like_C"/>
</dbReference>
<dbReference type="GO" id="GO:0006742">
    <property type="term" value="P:NADP+ catabolic process"/>
    <property type="evidence" value="ECO:0007669"/>
    <property type="project" value="TreeGrafter"/>
</dbReference>
<evidence type="ECO:0000256" key="2">
    <source>
        <dbReference type="ARBA" id="ARBA00001947"/>
    </source>
</evidence>
<dbReference type="InterPro" id="IPR020084">
    <property type="entry name" value="NUDIX_hydrolase_CS"/>
</dbReference>
<protein>
    <recommendedName>
        <fullName evidence="4">NAD(+) diphosphatase</fullName>
        <ecNumber evidence="4">3.6.1.22</ecNumber>
    </recommendedName>
</protein>
<sequence length="175" mass="19859">MHYKYCPTCGSKLTLKEAGDDGGVPYCEHCAKYWFDGFSTCVIILVANELQEIAMLRQNYLSTQYYSYVSGFIQPGENAESTAMREVKEELGIDLDSLDFAGTYYFPKRDQLMIGFIGLCKKQPLRLSSEVNNAKWIPANEAESLMFPDSPGNAMHPIFRKYLGMIIKKTTDSRM</sequence>
<evidence type="ECO:0000259" key="10">
    <source>
        <dbReference type="PROSITE" id="PS51462"/>
    </source>
</evidence>
<comment type="catalytic activity">
    <reaction evidence="9">
        <text>a 5'-end NAD(+)-phospho-ribonucleoside in mRNA + H2O = a 5'-end phospho-adenosine-phospho-ribonucleoside in mRNA + beta-nicotinamide D-ribonucleotide + 2 H(+)</text>
        <dbReference type="Rhea" id="RHEA:60876"/>
        <dbReference type="Rhea" id="RHEA-COMP:15698"/>
        <dbReference type="Rhea" id="RHEA-COMP:15719"/>
        <dbReference type="ChEBI" id="CHEBI:14649"/>
        <dbReference type="ChEBI" id="CHEBI:15377"/>
        <dbReference type="ChEBI" id="CHEBI:15378"/>
        <dbReference type="ChEBI" id="CHEBI:144029"/>
        <dbReference type="ChEBI" id="CHEBI:144051"/>
    </reaction>
    <physiologicalReaction direction="left-to-right" evidence="9">
        <dbReference type="Rhea" id="RHEA:60877"/>
    </physiologicalReaction>
</comment>
<comment type="cofactor">
    <cofactor evidence="1">
        <name>Mg(2+)</name>
        <dbReference type="ChEBI" id="CHEBI:18420"/>
    </cofactor>
</comment>
<dbReference type="EC" id="3.6.1.22" evidence="4"/>
<dbReference type="GO" id="GO:0046872">
    <property type="term" value="F:metal ion binding"/>
    <property type="evidence" value="ECO:0007669"/>
    <property type="project" value="UniProtKB-KW"/>
</dbReference>
<keyword evidence="5" id="KW-0479">Metal-binding</keyword>
<evidence type="ECO:0000256" key="3">
    <source>
        <dbReference type="ARBA" id="ARBA00009595"/>
    </source>
</evidence>
<comment type="cofactor">
    <cofactor evidence="2">
        <name>Zn(2+)</name>
        <dbReference type="ChEBI" id="CHEBI:29105"/>
    </cofactor>
</comment>
<dbReference type="InterPro" id="IPR000086">
    <property type="entry name" value="NUDIX_hydrolase_dom"/>
</dbReference>
<dbReference type="PROSITE" id="PS51462">
    <property type="entry name" value="NUDIX"/>
    <property type="match status" value="1"/>
</dbReference>
<organism evidence="11 12">
    <name type="scientific">Hallella mizrahii</name>
    <dbReference type="NCBI Taxonomy" id="2606637"/>
    <lineage>
        <taxon>Bacteria</taxon>
        <taxon>Pseudomonadati</taxon>
        <taxon>Bacteroidota</taxon>
        <taxon>Bacteroidia</taxon>
        <taxon>Bacteroidales</taxon>
        <taxon>Prevotellaceae</taxon>
        <taxon>Hallella</taxon>
    </lineage>
</organism>